<accession>J1HKF5</accession>
<proteinExistence type="predicted"/>
<feature type="domain" description="Glycosyltransferase 2-like" evidence="1">
    <location>
        <begin position="15"/>
        <end position="155"/>
    </location>
</feature>
<dbReference type="eggNOG" id="COG1216">
    <property type="taxonomic scope" value="Bacteria"/>
</dbReference>
<dbReference type="EMBL" id="AKFT01000084">
    <property type="protein sequence ID" value="EJF46033.1"/>
    <property type="molecule type" value="Genomic_DNA"/>
</dbReference>
<dbReference type="RefSeq" id="WP_008731043.1">
    <property type="nucleotide sequence ID" value="NZ_AKFT01000084.1"/>
</dbReference>
<dbReference type="AlphaFoldDB" id="J1HKF5"/>
<gene>
    <name evidence="2" type="ORF">HMPREF1318_3015</name>
</gene>
<dbReference type="InterPro" id="IPR029044">
    <property type="entry name" value="Nucleotide-diphossugar_trans"/>
</dbReference>
<dbReference type="GO" id="GO:0016740">
    <property type="term" value="F:transferase activity"/>
    <property type="evidence" value="ECO:0007669"/>
    <property type="project" value="UniProtKB-KW"/>
</dbReference>
<dbReference type="CDD" id="cd00761">
    <property type="entry name" value="Glyco_tranf_GTA_type"/>
    <property type="match status" value="1"/>
</dbReference>
<dbReference type="InterPro" id="IPR050834">
    <property type="entry name" value="Glycosyltransf_2"/>
</dbReference>
<dbReference type="Gene3D" id="3.90.550.10">
    <property type="entry name" value="Spore Coat Polysaccharide Biosynthesis Protein SpsA, Chain A"/>
    <property type="match status" value="1"/>
</dbReference>
<dbReference type="PANTHER" id="PTHR43685:SF11">
    <property type="entry name" value="GLYCOSYLTRANSFERASE TAGX-RELATED"/>
    <property type="match status" value="1"/>
</dbReference>
<evidence type="ECO:0000259" key="1">
    <source>
        <dbReference type="Pfam" id="PF00535"/>
    </source>
</evidence>
<dbReference type="SUPFAM" id="SSF53448">
    <property type="entry name" value="Nucleotide-diphospho-sugar transferases"/>
    <property type="match status" value="1"/>
</dbReference>
<keyword evidence="2" id="KW-0808">Transferase</keyword>
<evidence type="ECO:0000313" key="3">
    <source>
        <dbReference type="Proteomes" id="UP000002941"/>
    </source>
</evidence>
<protein>
    <submittedName>
        <fullName evidence="2">Glycosyltransferase-like protein, family 2</fullName>
    </submittedName>
</protein>
<dbReference type="Pfam" id="PF00535">
    <property type="entry name" value="Glycos_transf_2"/>
    <property type="match status" value="1"/>
</dbReference>
<dbReference type="InterPro" id="IPR001173">
    <property type="entry name" value="Glyco_trans_2-like"/>
</dbReference>
<dbReference type="Proteomes" id="UP000002941">
    <property type="component" value="Unassembled WGS sequence"/>
</dbReference>
<comment type="caution">
    <text evidence="2">The sequence shown here is derived from an EMBL/GenBank/DDBJ whole genome shotgun (WGS) entry which is preliminary data.</text>
</comment>
<reference evidence="2 3" key="1">
    <citation type="submission" date="2012-05" db="EMBL/GenBank/DDBJ databases">
        <authorList>
            <person name="Harkins D.M."/>
            <person name="Madupu R."/>
            <person name="Durkin A.S."/>
            <person name="Torralba M."/>
            <person name="Methe B."/>
            <person name="Sutton G.G."/>
            <person name="Nelson K.E."/>
        </authorList>
    </citation>
    <scope>NUCLEOTIDE SEQUENCE [LARGE SCALE GENOMIC DNA]</scope>
    <source>
        <strain evidence="2 3">F0489</strain>
    </source>
</reference>
<organism evidence="2 3">
    <name type="scientific">Actinomyces massiliensis F0489</name>
    <dbReference type="NCBI Taxonomy" id="1125718"/>
    <lineage>
        <taxon>Bacteria</taxon>
        <taxon>Bacillati</taxon>
        <taxon>Actinomycetota</taxon>
        <taxon>Actinomycetes</taxon>
        <taxon>Actinomycetales</taxon>
        <taxon>Actinomycetaceae</taxon>
        <taxon>Actinomyces</taxon>
    </lineage>
</organism>
<dbReference type="PATRIC" id="fig|1125718.3.peg.1124"/>
<dbReference type="OrthoDB" id="3180470at2"/>
<dbReference type="PANTHER" id="PTHR43685">
    <property type="entry name" value="GLYCOSYLTRANSFERASE"/>
    <property type="match status" value="1"/>
</dbReference>
<name>J1HKF5_9ACTO</name>
<sequence length="327" mass="34210">MTVSEGGSVLVEGLTIAIPTYRRPDAVVCAVRGALAQAAAAAGAAGVSGDAAEVVVIDNDPAASARSAVSALRADAPEGVGLRYVVESRPGVAAVRNRALDEATGRLLLFIDDDEEPEPGWLAALLATFADTRPAAVAGLVVPVYDSEPDAWVRAGAFFERRTWPTGTLRPVAATNNLLLDLRFVRDHGLRFDEAFGATGGEDTLFTRRLVAAGGEIRWCDGARVRDHVPVARLGREWILRRQRTHAATAVRVDLALAGPGLHVAGRTRALGGGLMRVLLGSARTGLGLLSGSLTHRARGARLVARGRGMAAASVGRGVHREYGRAG</sequence>
<keyword evidence="3" id="KW-1185">Reference proteome</keyword>
<evidence type="ECO:0000313" key="2">
    <source>
        <dbReference type="EMBL" id="EJF46033.1"/>
    </source>
</evidence>